<keyword evidence="5" id="KW-1185">Reference proteome</keyword>
<dbReference type="PANTHER" id="PTHR33643:SF1">
    <property type="entry name" value="UREASE ACCESSORY PROTEIN D"/>
    <property type="match status" value="1"/>
</dbReference>
<dbReference type="Proteomes" id="UP000199473">
    <property type="component" value="Unassembled WGS sequence"/>
</dbReference>
<dbReference type="RefSeq" id="WP_175533775.1">
    <property type="nucleotide sequence ID" value="NZ_FOSQ01000001.1"/>
</dbReference>
<dbReference type="HAMAP" id="MF_01384">
    <property type="entry name" value="UreD"/>
    <property type="match status" value="1"/>
</dbReference>
<dbReference type="GO" id="GO:0005737">
    <property type="term" value="C:cytoplasm"/>
    <property type="evidence" value="ECO:0007669"/>
    <property type="project" value="UniProtKB-SubCell"/>
</dbReference>
<protein>
    <recommendedName>
        <fullName evidence="3">Urease accessory protein UreD</fullName>
    </recommendedName>
</protein>
<keyword evidence="3" id="KW-0996">Nickel insertion</keyword>
<dbReference type="STRING" id="1123062.SAMN02745775_1011367"/>
<sequence length="275" mass="28938">MPINAPPAPSHQRSRGRAELGLVAAPGGARIAHLYQSSPLRILFPDSDPAEPKQAALVNVAGGLAGGDSLEVAITLGPRARFTATTPAAEKIYRTLGPETEIASTLRLEGGGVCEWLPQETILFDGARLTRRMKVDMAADATLLAAEMLVLGRAARGERFTQGAVHDRWRVRRDGRLVWADAFRLADPAAAASPFVLDGAGAVATLLLAAPEAASHRDLLRDLTDGRAGVVAPGLLVARWMGEAGAVRAGVAGALVALRQAALSLPPRLPRLWRT</sequence>
<comment type="similarity">
    <text evidence="1 3">Belongs to the UreD family.</text>
</comment>
<organism evidence="4 5">
    <name type="scientific">Falsiroseomonas stagni DSM 19981</name>
    <dbReference type="NCBI Taxonomy" id="1123062"/>
    <lineage>
        <taxon>Bacteria</taxon>
        <taxon>Pseudomonadati</taxon>
        <taxon>Pseudomonadota</taxon>
        <taxon>Alphaproteobacteria</taxon>
        <taxon>Acetobacterales</taxon>
        <taxon>Roseomonadaceae</taxon>
        <taxon>Falsiroseomonas</taxon>
    </lineage>
</organism>
<gene>
    <name evidence="3" type="primary">ureD</name>
    <name evidence="4" type="ORF">SAMN02745775_1011367</name>
</gene>
<evidence type="ECO:0000256" key="2">
    <source>
        <dbReference type="ARBA" id="ARBA00023186"/>
    </source>
</evidence>
<keyword evidence="2 3" id="KW-0143">Chaperone</keyword>
<proteinExistence type="inferred from homology"/>
<comment type="subunit">
    <text evidence="3">UreD, UreF and UreG form a complex that acts as a GTP-hydrolysis-dependent molecular chaperone, activating the urease apoprotein by helping to assemble the nickel containing metallocenter of UreC. The UreE protein probably delivers the nickel.</text>
</comment>
<evidence type="ECO:0000313" key="4">
    <source>
        <dbReference type="EMBL" id="SFK31838.1"/>
    </source>
</evidence>
<accession>A0A1I3YIX4</accession>
<reference evidence="4 5" key="1">
    <citation type="submission" date="2016-10" db="EMBL/GenBank/DDBJ databases">
        <authorList>
            <person name="de Groot N.N."/>
        </authorList>
    </citation>
    <scope>NUCLEOTIDE SEQUENCE [LARGE SCALE GENOMIC DNA]</scope>
    <source>
        <strain evidence="4 5">DSM 19981</strain>
    </source>
</reference>
<dbReference type="PANTHER" id="PTHR33643">
    <property type="entry name" value="UREASE ACCESSORY PROTEIN D"/>
    <property type="match status" value="1"/>
</dbReference>
<evidence type="ECO:0000256" key="1">
    <source>
        <dbReference type="ARBA" id="ARBA00007177"/>
    </source>
</evidence>
<dbReference type="EMBL" id="FOSQ01000001">
    <property type="protein sequence ID" value="SFK31838.1"/>
    <property type="molecule type" value="Genomic_DNA"/>
</dbReference>
<dbReference type="Pfam" id="PF01774">
    <property type="entry name" value="UreD"/>
    <property type="match status" value="1"/>
</dbReference>
<comment type="subcellular location">
    <subcellularLocation>
        <location evidence="3">Cytoplasm</location>
    </subcellularLocation>
</comment>
<dbReference type="InterPro" id="IPR002669">
    <property type="entry name" value="UreD"/>
</dbReference>
<comment type="function">
    <text evidence="3">Required for maturation of urease via the functional incorporation of the urease nickel metallocenter.</text>
</comment>
<keyword evidence="3" id="KW-0963">Cytoplasm</keyword>
<dbReference type="GO" id="GO:0016151">
    <property type="term" value="F:nickel cation binding"/>
    <property type="evidence" value="ECO:0007669"/>
    <property type="project" value="UniProtKB-UniRule"/>
</dbReference>
<evidence type="ECO:0000313" key="5">
    <source>
        <dbReference type="Proteomes" id="UP000199473"/>
    </source>
</evidence>
<name>A0A1I3YIX4_9PROT</name>
<evidence type="ECO:0000256" key="3">
    <source>
        <dbReference type="HAMAP-Rule" id="MF_01384"/>
    </source>
</evidence>
<dbReference type="AlphaFoldDB" id="A0A1I3YIX4"/>